<accession>A0ABW5P8I6</accession>
<sequence>MKIWRLEYDLDIVQGFVLKDQGLRETIMARNNFRGHSIQNWEYVEVKRSGRKAICDIYAFSVQHPIVSVKSSEFFKLYFPEEIQLLDVFNGKEKFYILNVINLIDCLDMDKSKIEYFSSGRIMEVVSYSFKPDLIKESYLFKVPQYPSKIFATDRMKKLVESTDLIGYKFVEVWNSERDTNRVDML</sequence>
<dbReference type="EMBL" id="JBHUME010000004">
    <property type="protein sequence ID" value="MFD2611582.1"/>
    <property type="molecule type" value="Genomic_DNA"/>
</dbReference>
<comment type="caution">
    <text evidence="2">The sequence shown here is derived from an EMBL/GenBank/DDBJ whole genome shotgun (WGS) entry which is preliminary data.</text>
</comment>
<dbReference type="Proteomes" id="UP001597541">
    <property type="component" value="Unassembled WGS sequence"/>
</dbReference>
<dbReference type="RefSeq" id="WP_377600390.1">
    <property type="nucleotide sequence ID" value="NZ_JBHUME010000004.1"/>
</dbReference>
<proteinExistence type="predicted"/>
<feature type="domain" description="Immunity MXAN-0049 protein" evidence="1">
    <location>
        <begin position="82"/>
        <end position="173"/>
    </location>
</feature>
<evidence type="ECO:0000259" key="1">
    <source>
        <dbReference type="Pfam" id="PF07791"/>
    </source>
</evidence>
<reference evidence="3" key="1">
    <citation type="journal article" date="2019" name="Int. J. Syst. Evol. Microbiol.">
        <title>The Global Catalogue of Microorganisms (GCM) 10K type strain sequencing project: providing services to taxonomists for standard genome sequencing and annotation.</title>
        <authorList>
            <consortium name="The Broad Institute Genomics Platform"/>
            <consortium name="The Broad Institute Genome Sequencing Center for Infectious Disease"/>
            <person name="Wu L."/>
            <person name="Ma J."/>
        </authorList>
    </citation>
    <scope>NUCLEOTIDE SEQUENCE [LARGE SCALE GENOMIC DNA]</scope>
    <source>
        <strain evidence="3">KCTC 3950</strain>
    </source>
</reference>
<dbReference type="InterPro" id="IPR012433">
    <property type="entry name" value="Imm11"/>
</dbReference>
<dbReference type="Pfam" id="PF07791">
    <property type="entry name" value="Imm11"/>
    <property type="match status" value="1"/>
</dbReference>
<name>A0ABW5P8I6_9BACL</name>
<evidence type="ECO:0000313" key="2">
    <source>
        <dbReference type="EMBL" id="MFD2611582.1"/>
    </source>
</evidence>
<organism evidence="2 3">
    <name type="scientific">Paenibacillus gansuensis</name>
    <dbReference type="NCBI Taxonomy" id="306542"/>
    <lineage>
        <taxon>Bacteria</taxon>
        <taxon>Bacillati</taxon>
        <taxon>Bacillota</taxon>
        <taxon>Bacilli</taxon>
        <taxon>Bacillales</taxon>
        <taxon>Paenibacillaceae</taxon>
        <taxon>Paenibacillus</taxon>
    </lineage>
</organism>
<gene>
    <name evidence="2" type="ORF">ACFSUF_04005</name>
</gene>
<protein>
    <submittedName>
        <fullName evidence="2">Imm11 family protein</fullName>
    </submittedName>
</protein>
<evidence type="ECO:0000313" key="3">
    <source>
        <dbReference type="Proteomes" id="UP001597541"/>
    </source>
</evidence>
<keyword evidence="3" id="KW-1185">Reference proteome</keyword>